<dbReference type="OrthoDB" id="123261at2"/>
<gene>
    <name evidence="2" type="ORF">P409_16285</name>
</gene>
<dbReference type="PANTHER" id="PTHR40034">
    <property type="entry name" value="BSL5891 PROTEIN"/>
    <property type="match status" value="1"/>
</dbReference>
<evidence type="ECO:0000313" key="2">
    <source>
        <dbReference type="EMBL" id="KGM33352.1"/>
    </source>
</evidence>
<dbReference type="PANTHER" id="PTHR40034:SF1">
    <property type="entry name" value="BSL5891 PROTEIN"/>
    <property type="match status" value="1"/>
</dbReference>
<feature type="transmembrane region" description="Helical" evidence="1">
    <location>
        <begin position="38"/>
        <end position="58"/>
    </location>
</feature>
<name>A0A0A0D8U4_9PROT</name>
<organism evidence="2 3">
    <name type="scientific">Inquilinus limosus MP06</name>
    <dbReference type="NCBI Taxonomy" id="1398085"/>
    <lineage>
        <taxon>Bacteria</taxon>
        <taxon>Pseudomonadati</taxon>
        <taxon>Pseudomonadota</taxon>
        <taxon>Alphaproteobacteria</taxon>
        <taxon>Rhodospirillales</taxon>
        <taxon>Rhodospirillaceae</taxon>
        <taxon>Inquilinus</taxon>
    </lineage>
</organism>
<protein>
    <submittedName>
        <fullName evidence="2">Membrane protein</fullName>
    </submittedName>
</protein>
<dbReference type="AlphaFoldDB" id="A0A0A0D8U4"/>
<feature type="transmembrane region" description="Helical" evidence="1">
    <location>
        <begin position="9"/>
        <end position="26"/>
    </location>
</feature>
<sequence>MPERSRRPILWLLLLPYIGLLWVPFYNAREPEILGFPFFYWYQFAWVPLTALIIWIAYRSVRHDD</sequence>
<dbReference type="RefSeq" id="WP_034839302.1">
    <property type="nucleotide sequence ID" value="NZ_JANX01000194.1"/>
</dbReference>
<keyword evidence="1" id="KW-0812">Transmembrane</keyword>
<keyword evidence="1" id="KW-0472">Membrane</keyword>
<accession>A0A0A0D8U4</accession>
<comment type="caution">
    <text evidence="2">The sequence shown here is derived from an EMBL/GenBank/DDBJ whole genome shotgun (WGS) entry which is preliminary data.</text>
</comment>
<dbReference type="Pfam" id="PF11755">
    <property type="entry name" value="DUF3311"/>
    <property type="match status" value="1"/>
</dbReference>
<dbReference type="Proteomes" id="UP000029995">
    <property type="component" value="Unassembled WGS sequence"/>
</dbReference>
<evidence type="ECO:0000256" key="1">
    <source>
        <dbReference type="SAM" id="Phobius"/>
    </source>
</evidence>
<proteinExistence type="predicted"/>
<reference evidence="2 3" key="1">
    <citation type="submission" date="2014-01" db="EMBL/GenBank/DDBJ databases">
        <title>Genome sequence determination for a cystic fibrosis isolate, Inquilinus limosus.</title>
        <authorList>
            <person name="Pino M."/>
            <person name="Di Conza J."/>
            <person name="Gutkind G."/>
        </authorList>
    </citation>
    <scope>NUCLEOTIDE SEQUENCE [LARGE SCALE GENOMIC DNA]</scope>
    <source>
        <strain evidence="2 3">MP06</strain>
    </source>
</reference>
<dbReference type="EMBL" id="JANX01000194">
    <property type="protein sequence ID" value="KGM33352.1"/>
    <property type="molecule type" value="Genomic_DNA"/>
</dbReference>
<keyword evidence="1" id="KW-1133">Transmembrane helix</keyword>
<dbReference type="InterPro" id="IPR021741">
    <property type="entry name" value="DUF3311"/>
</dbReference>
<evidence type="ECO:0000313" key="3">
    <source>
        <dbReference type="Proteomes" id="UP000029995"/>
    </source>
</evidence>